<dbReference type="AlphaFoldDB" id="A0A151MUD1"/>
<sequence length="82" mass="9158">MVEGEGRISCDQERTRRKVQDLSQSFAMTEVNTVSLRPTETSLNSSGRHNQTECQMDDLAEVVLDSITLLICLFGLNLTIVL</sequence>
<protein>
    <submittedName>
        <fullName evidence="1">Mas-related G-protein coupled receptor member H-like</fullName>
    </submittedName>
</protein>
<evidence type="ECO:0000313" key="1">
    <source>
        <dbReference type="EMBL" id="KYO28107.1"/>
    </source>
</evidence>
<proteinExistence type="predicted"/>
<comment type="caution">
    <text evidence="1">The sequence shown here is derived from an EMBL/GenBank/DDBJ whole genome shotgun (WGS) entry which is preliminary data.</text>
</comment>
<evidence type="ECO:0000313" key="2">
    <source>
        <dbReference type="Proteomes" id="UP000050525"/>
    </source>
</evidence>
<dbReference type="EMBL" id="AKHW03005047">
    <property type="protein sequence ID" value="KYO28107.1"/>
    <property type="molecule type" value="Genomic_DNA"/>
</dbReference>
<keyword evidence="2" id="KW-1185">Reference proteome</keyword>
<dbReference type="Proteomes" id="UP000050525">
    <property type="component" value="Unassembled WGS sequence"/>
</dbReference>
<reference evidence="1 2" key="1">
    <citation type="journal article" date="2012" name="Genome Biol.">
        <title>Sequencing three crocodilian genomes to illuminate the evolution of archosaurs and amniotes.</title>
        <authorList>
            <person name="St John J.A."/>
            <person name="Braun E.L."/>
            <person name="Isberg S.R."/>
            <person name="Miles L.G."/>
            <person name="Chong A.Y."/>
            <person name="Gongora J."/>
            <person name="Dalzell P."/>
            <person name="Moran C."/>
            <person name="Bed'hom B."/>
            <person name="Abzhanov A."/>
            <person name="Burgess S.C."/>
            <person name="Cooksey A.M."/>
            <person name="Castoe T.A."/>
            <person name="Crawford N.G."/>
            <person name="Densmore L.D."/>
            <person name="Drew J.C."/>
            <person name="Edwards S.V."/>
            <person name="Faircloth B.C."/>
            <person name="Fujita M.K."/>
            <person name="Greenwold M.J."/>
            <person name="Hoffmann F.G."/>
            <person name="Howard J.M."/>
            <person name="Iguchi T."/>
            <person name="Janes D.E."/>
            <person name="Khan S.Y."/>
            <person name="Kohno S."/>
            <person name="de Koning A.J."/>
            <person name="Lance S.L."/>
            <person name="McCarthy F.M."/>
            <person name="McCormack J.E."/>
            <person name="Merchant M.E."/>
            <person name="Peterson D.G."/>
            <person name="Pollock D.D."/>
            <person name="Pourmand N."/>
            <person name="Raney B.J."/>
            <person name="Roessler K.A."/>
            <person name="Sanford J.R."/>
            <person name="Sawyer R.H."/>
            <person name="Schmidt C.J."/>
            <person name="Triplett E.W."/>
            <person name="Tuberville T.D."/>
            <person name="Venegas-Anaya M."/>
            <person name="Howard J.T."/>
            <person name="Jarvis E.D."/>
            <person name="Guillette L.J.Jr."/>
            <person name="Glenn T.C."/>
            <person name="Green R.E."/>
            <person name="Ray D.A."/>
        </authorList>
    </citation>
    <scope>NUCLEOTIDE SEQUENCE [LARGE SCALE GENOMIC DNA]</scope>
    <source>
        <strain evidence="1">KSC_2009_1</strain>
    </source>
</reference>
<accession>A0A151MUD1</accession>
<name>A0A151MUD1_ALLMI</name>
<gene>
    <name evidence="1" type="ORF">Y1Q_0005101</name>
</gene>
<organism evidence="1 2">
    <name type="scientific">Alligator mississippiensis</name>
    <name type="common">American alligator</name>
    <dbReference type="NCBI Taxonomy" id="8496"/>
    <lineage>
        <taxon>Eukaryota</taxon>
        <taxon>Metazoa</taxon>
        <taxon>Chordata</taxon>
        <taxon>Craniata</taxon>
        <taxon>Vertebrata</taxon>
        <taxon>Euteleostomi</taxon>
        <taxon>Archelosauria</taxon>
        <taxon>Archosauria</taxon>
        <taxon>Crocodylia</taxon>
        <taxon>Alligatoridae</taxon>
        <taxon>Alligatorinae</taxon>
        <taxon>Alligator</taxon>
    </lineage>
</organism>